<dbReference type="GO" id="GO:0005737">
    <property type="term" value="C:cytoplasm"/>
    <property type="evidence" value="ECO:0007669"/>
    <property type="project" value="TreeGrafter"/>
</dbReference>
<feature type="compositionally biased region" description="Acidic residues" evidence="7">
    <location>
        <begin position="1"/>
        <end position="10"/>
    </location>
</feature>
<dbReference type="CDD" id="cd16713">
    <property type="entry name" value="RING-HC_BIRC2_3_7"/>
    <property type="match status" value="1"/>
</dbReference>
<dbReference type="InterPro" id="IPR013083">
    <property type="entry name" value="Znf_RING/FYVE/PHD"/>
</dbReference>
<protein>
    <recommendedName>
        <fullName evidence="9">RING-type domain-containing protein</fullName>
    </recommendedName>
</protein>
<evidence type="ECO:0000256" key="6">
    <source>
        <dbReference type="PROSITE-ProRule" id="PRU00175"/>
    </source>
</evidence>
<name>A0A8B6CX11_MYTGA</name>
<dbReference type="GO" id="GO:0043027">
    <property type="term" value="F:cysteine-type endopeptidase inhibitor activity involved in apoptotic process"/>
    <property type="evidence" value="ECO:0007669"/>
    <property type="project" value="TreeGrafter"/>
</dbReference>
<accession>A0A8B6CX11</accession>
<dbReference type="Pfam" id="PF13920">
    <property type="entry name" value="zf-C3HC4_3"/>
    <property type="match status" value="1"/>
</dbReference>
<keyword evidence="4 6" id="KW-0863">Zinc-finger</keyword>
<dbReference type="Gene3D" id="3.30.40.10">
    <property type="entry name" value="Zinc/RING finger domain, C3HC4 (zinc finger)"/>
    <property type="match status" value="1"/>
</dbReference>
<comment type="similarity">
    <text evidence="1">Belongs to the IAP family.</text>
</comment>
<sequence>MAVPYTDDEIPNEKKIENMDQNEDCENKNQTEIQRIEIQCIDIETNHANTNERKNNSLSVLFIFLLTLFSYSRIIESNYKKHMMRNIARIKVKWKTNAEISSPPQTKHAKTKWIFDNIVRPLRSFPQNVYHAYPFFPQDFSSFNQNERKLQISENMKFEGARFASFSTFPDIPGIYVTRLAAAGFYYTGTGDEVICHSCGAIYKNWKRYDSAVDIHKRISPHCSFLVDKIDKEKENQGACGSEIIEADNKGSGESYKTGYQTTVLEDDRTLENKVQRNKDSCFSIVPDNAAVGSSIHKESASGNDNFSASNLIKTNHSNGPMSSLSRMVTQEAAAGNILHAENSITKETPNLGICLDKPKYSKYAVRSTRLNSFKHWPAHLTQSPDELSLAGFFFTGIEDHCRCFFCGGGLRSWEPGDQPWVEHARWYQNCAFVRHCKGDRFIQDVQMNRLIPTTKRDKNESSGHTSLQNENKNTKQNINFRSHPAVLSVAEFGYDESLIKSAYDSILEAGTTDITGTLLLEKIFQLEEVSKIEEPSVQPQNLNLMKETSVEKDKQEITVDPELELSVRSLEEENQNLRDQQTCKICLDEPIAIVFLPCGHLASCVNCAPALRRCPICRAFIKGTVKAILS</sequence>
<evidence type="ECO:0000256" key="1">
    <source>
        <dbReference type="ARBA" id="ARBA00006672"/>
    </source>
</evidence>
<dbReference type="PROSITE" id="PS50143">
    <property type="entry name" value="BIR_REPEAT_2"/>
    <property type="match status" value="2"/>
</dbReference>
<dbReference type="GO" id="GO:0051726">
    <property type="term" value="P:regulation of cell cycle"/>
    <property type="evidence" value="ECO:0007669"/>
    <property type="project" value="TreeGrafter"/>
</dbReference>
<gene>
    <name evidence="10" type="ORF">MGAL_10B023275</name>
</gene>
<dbReference type="AlphaFoldDB" id="A0A8B6CX11"/>
<evidence type="ECO:0000256" key="3">
    <source>
        <dbReference type="ARBA" id="ARBA00022723"/>
    </source>
</evidence>
<dbReference type="InterPro" id="IPR050784">
    <property type="entry name" value="IAP"/>
</dbReference>
<keyword evidence="8" id="KW-0472">Membrane</keyword>
<comment type="caution">
    <text evidence="10">The sequence shown here is derived from an EMBL/GenBank/DDBJ whole genome shotgun (WGS) entry which is preliminary data.</text>
</comment>
<keyword evidence="3" id="KW-0479">Metal-binding</keyword>
<keyword evidence="2" id="KW-0053">Apoptosis</keyword>
<dbReference type="FunFam" id="3.30.40.10:FF:000184">
    <property type="entry name" value="Baculoviral IAP repeat containing 2"/>
    <property type="match status" value="1"/>
</dbReference>
<dbReference type="InterPro" id="IPR001841">
    <property type="entry name" value="Znf_RING"/>
</dbReference>
<feature type="region of interest" description="Disordered" evidence="7">
    <location>
        <begin position="454"/>
        <end position="476"/>
    </location>
</feature>
<evidence type="ECO:0000256" key="5">
    <source>
        <dbReference type="ARBA" id="ARBA00022833"/>
    </source>
</evidence>
<dbReference type="SMART" id="SM00238">
    <property type="entry name" value="BIR"/>
    <property type="match status" value="2"/>
</dbReference>
<keyword evidence="8" id="KW-1133">Transmembrane helix</keyword>
<dbReference type="FunFam" id="1.10.1170.10:FF:000002">
    <property type="entry name" value="Baculoviral IAP repeat containing 7"/>
    <property type="match status" value="1"/>
</dbReference>
<dbReference type="CDD" id="cd00022">
    <property type="entry name" value="BIR"/>
    <property type="match status" value="2"/>
</dbReference>
<proteinExistence type="inferred from homology"/>
<feature type="domain" description="RING-type" evidence="9">
    <location>
        <begin position="584"/>
        <end position="619"/>
    </location>
</feature>
<dbReference type="SMART" id="SM00184">
    <property type="entry name" value="RING"/>
    <property type="match status" value="1"/>
</dbReference>
<dbReference type="Pfam" id="PF00653">
    <property type="entry name" value="BIR"/>
    <property type="match status" value="2"/>
</dbReference>
<evidence type="ECO:0000313" key="11">
    <source>
        <dbReference type="Proteomes" id="UP000596742"/>
    </source>
</evidence>
<dbReference type="SUPFAM" id="SSF57924">
    <property type="entry name" value="Inhibitor of apoptosis (IAP) repeat"/>
    <property type="match status" value="2"/>
</dbReference>
<organism evidence="10 11">
    <name type="scientific">Mytilus galloprovincialis</name>
    <name type="common">Mediterranean mussel</name>
    <dbReference type="NCBI Taxonomy" id="29158"/>
    <lineage>
        <taxon>Eukaryota</taxon>
        <taxon>Metazoa</taxon>
        <taxon>Spiralia</taxon>
        <taxon>Lophotrochozoa</taxon>
        <taxon>Mollusca</taxon>
        <taxon>Bivalvia</taxon>
        <taxon>Autobranchia</taxon>
        <taxon>Pteriomorphia</taxon>
        <taxon>Mytilida</taxon>
        <taxon>Mytiloidea</taxon>
        <taxon>Mytilidae</taxon>
        <taxon>Mytilinae</taxon>
        <taxon>Mytilus</taxon>
    </lineage>
</organism>
<dbReference type="EMBL" id="UYJE01002382">
    <property type="protein sequence ID" value="VDI10283.1"/>
    <property type="molecule type" value="Genomic_DNA"/>
</dbReference>
<dbReference type="GO" id="GO:0008270">
    <property type="term" value="F:zinc ion binding"/>
    <property type="evidence" value="ECO:0007669"/>
    <property type="project" value="UniProtKB-KW"/>
</dbReference>
<evidence type="ECO:0000256" key="8">
    <source>
        <dbReference type="SAM" id="Phobius"/>
    </source>
</evidence>
<keyword evidence="11" id="KW-1185">Reference proteome</keyword>
<dbReference type="OrthoDB" id="297881at2759"/>
<feature type="transmembrane region" description="Helical" evidence="8">
    <location>
        <begin position="57"/>
        <end position="75"/>
    </location>
</feature>
<dbReference type="GO" id="GO:0061630">
    <property type="term" value="F:ubiquitin protein ligase activity"/>
    <property type="evidence" value="ECO:0007669"/>
    <property type="project" value="TreeGrafter"/>
</dbReference>
<dbReference type="InterPro" id="IPR001370">
    <property type="entry name" value="BIR_rpt"/>
</dbReference>
<dbReference type="Gene3D" id="1.10.1170.10">
    <property type="entry name" value="Inhibitor Of Apoptosis Protein (2mihbC-IAP-1), Chain A"/>
    <property type="match status" value="2"/>
</dbReference>
<dbReference type="PROSITE" id="PS50089">
    <property type="entry name" value="ZF_RING_2"/>
    <property type="match status" value="1"/>
</dbReference>
<dbReference type="PANTHER" id="PTHR10044:SF139">
    <property type="entry name" value="DEATH-ASSOCIATED INHIBITOR OF APOPTOSIS 2"/>
    <property type="match status" value="1"/>
</dbReference>
<evidence type="ECO:0000256" key="2">
    <source>
        <dbReference type="ARBA" id="ARBA00022703"/>
    </source>
</evidence>
<evidence type="ECO:0000256" key="4">
    <source>
        <dbReference type="ARBA" id="ARBA00022771"/>
    </source>
</evidence>
<evidence type="ECO:0000313" key="10">
    <source>
        <dbReference type="EMBL" id="VDI10283.1"/>
    </source>
</evidence>
<dbReference type="GO" id="GO:0031398">
    <property type="term" value="P:positive regulation of protein ubiquitination"/>
    <property type="evidence" value="ECO:0007669"/>
    <property type="project" value="TreeGrafter"/>
</dbReference>
<evidence type="ECO:0000259" key="9">
    <source>
        <dbReference type="PROSITE" id="PS50089"/>
    </source>
</evidence>
<dbReference type="GO" id="GO:0043066">
    <property type="term" value="P:negative regulation of apoptotic process"/>
    <property type="evidence" value="ECO:0007669"/>
    <property type="project" value="TreeGrafter"/>
</dbReference>
<dbReference type="GO" id="GO:0005634">
    <property type="term" value="C:nucleus"/>
    <property type="evidence" value="ECO:0007669"/>
    <property type="project" value="TreeGrafter"/>
</dbReference>
<keyword evidence="5" id="KW-0862">Zinc</keyword>
<dbReference type="PANTHER" id="PTHR10044">
    <property type="entry name" value="INHIBITOR OF APOPTOSIS"/>
    <property type="match status" value="1"/>
</dbReference>
<dbReference type="GO" id="GO:0006915">
    <property type="term" value="P:apoptotic process"/>
    <property type="evidence" value="ECO:0007669"/>
    <property type="project" value="UniProtKB-KW"/>
</dbReference>
<evidence type="ECO:0000256" key="7">
    <source>
        <dbReference type="SAM" id="MobiDB-lite"/>
    </source>
</evidence>
<feature type="region of interest" description="Disordered" evidence="7">
    <location>
        <begin position="1"/>
        <end position="28"/>
    </location>
</feature>
<feature type="compositionally biased region" description="Polar residues" evidence="7">
    <location>
        <begin position="463"/>
        <end position="476"/>
    </location>
</feature>
<dbReference type="Proteomes" id="UP000596742">
    <property type="component" value="Unassembled WGS sequence"/>
</dbReference>
<keyword evidence="8" id="KW-0812">Transmembrane</keyword>
<reference evidence="10" key="1">
    <citation type="submission" date="2018-11" db="EMBL/GenBank/DDBJ databases">
        <authorList>
            <person name="Alioto T."/>
            <person name="Alioto T."/>
        </authorList>
    </citation>
    <scope>NUCLEOTIDE SEQUENCE</scope>
</reference>